<dbReference type="RefSeq" id="WP_074674630.1">
    <property type="nucleotide sequence ID" value="NZ_FNTB01000001.1"/>
</dbReference>
<gene>
    <name evidence="2" type="ORF">SAMN05192540_3988</name>
</gene>
<feature type="chain" id="PRO_5010357402" evidence="1">
    <location>
        <begin position="21"/>
        <end position="225"/>
    </location>
</feature>
<feature type="signal peptide" evidence="1">
    <location>
        <begin position="1"/>
        <end position="20"/>
    </location>
</feature>
<dbReference type="EMBL" id="FNTB01000001">
    <property type="protein sequence ID" value="SEC75006.1"/>
    <property type="molecule type" value="Genomic_DNA"/>
</dbReference>
<name>A0A1H4V1Y0_9FLAO</name>
<organism evidence="2 3">
    <name type="scientific">Maribacter dokdonensis</name>
    <dbReference type="NCBI Taxonomy" id="320912"/>
    <lineage>
        <taxon>Bacteria</taxon>
        <taxon>Pseudomonadati</taxon>
        <taxon>Bacteroidota</taxon>
        <taxon>Flavobacteriia</taxon>
        <taxon>Flavobacteriales</taxon>
        <taxon>Flavobacteriaceae</taxon>
        <taxon>Maribacter</taxon>
    </lineage>
</organism>
<reference evidence="2 3" key="1">
    <citation type="submission" date="2016-10" db="EMBL/GenBank/DDBJ databases">
        <authorList>
            <person name="de Groot N.N."/>
        </authorList>
    </citation>
    <scope>NUCLEOTIDE SEQUENCE [LARGE SCALE GENOMIC DNA]</scope>
    <source>
        <strain evidence="2 3">MAR_2009_71</strain>
    </source>
</reference>
<dbReference type="Proteomes" id="UP000183038">
    <property type="component" value="Unassembled WGS sequence"/>
</dbReference>
<evidence type="ECO:0000313" key="3">
    <source>
        <dbReference type="Proteomes" id="UP000183038"/>
    </source>
</evidence>
<evidence type="ECO:0000313" key="2">
    <source>
        <dbReference type="EMBL" id="SEC75006.1"/>
    </source>
</evidence>
<protein>
    <submittedName>
        <fullName evidence="2">Uncharacterized protein</fullName>
    </submittedName>
</protein>
<proteinExistence type="predicted"/>
<dbReference type="OrthoDB" id="1429559at2"/>
<keyword evidence="1" id="KW-0732">Signal</keyword>
<dbReference type="AlphaFoldDB" id="A0A1H4V1Y0"/>
<accession>A0A1H4V1Y0</accession>
<evidence type="ECO:0000256" key="1">
    <source>
        <dbReference type="SAM" id="SignalP"/>
    </source>
</evidence>
<sequence length="225" mass="25953">MRNIWNIILISIFTVGLANAQDNLETVEYNELLKLKVDENRFTFGWLDNVFSGIPCFRDYIKSDIQTQLVDPKTDSIIYTSSEPKRNGLIIVPEIIKIDKQNKKFQISGKITGGWESVIPTEFEIYIGHRNDTISHTTLSPNLHGDIYFNDKKVDSTIVIDTVPAFYMSDLQKFEAYRGKEYLQNSKYKEMLFKINGIIDEKSILVFGLSSRYAEIFEIGKLLTE</sequence>